<evidence type="ECO:0000313" key="3">
    <source>
        <dbReference type="EMBL" id="KAK1608005.1"/>
    </source>
</evidence>
<evidence type="ECO:0000313" key="4">
    <source>
        <dbReference type="Proteomes" id="UP001231189"/>
    </source>
</evidence>
<comment type="caution">
    <text evidence="3">The sequence shown here is derived from an EMBL/GenBank/DDBJ whole genome shotgun (WGS) entry which is preliminary data.</text>
</comment>
<reference evidence="3" key="1">
    <citation type="submission" date="2023-07" db="EMBL/GenBank/DDBJ databases">
        <title>A chromosome-level genome assembly of Lolium multiflorum.</title>
        <authorList>
            <person name="Chen Y."/>
            <person name="Copetti D."/>
            <person name="Kolliker R."/>
            <person name="Studer B."/>
        </authorList>
    </citation>
    <scope>NUCLEOTIDE SEQUENCE</scope>
    <source>
        <strain evidence="3">02402/16</strain>
        <tissue evidence="3">Leaf</tissue>
    </source>
</reference>
<feature type="coiled-coil region" evidence="1">
    <location>
        <begin position="107"/>
        <end position="176"/>
    </location>
</feature>
<name>A0AAD8QTB5_LOLMU</name>
<accession>A0AAD8QTB5</accession>
<evidence type="ECO:0000256" key="1">
    <source>
        <dbReference type="SAM" id="Coils"/>
    </source>
</evidence>
<gene>
    <name evidence="3" type="ORF">QYE76_031678</name>
</gene>
<proteinExistence type="predicted"/>
<feature type="region of interest" description="Disordered" evidence="2">
    <location>
        <begin position="22"/>
        <end position="59"/>
    </location>
</feature>
<keyword evidence="1" id="KW-0175">Coiled coil</keyword>
<evidence type="ECO:0008006" key="5">
    <source>
        <dbReference type="Google" id="ProtNLM"/>
    </source>
</evidence>
<keyword evidence="4" id="KW-1185">Reference proteome</keyword>
<sequence>MHDNDADRVAFVDAAAEEAEALPLKRPSDGFADEDDLFDLSDEGFIEPPPKKTKTSTVLPNPAASEALLQSPRPDVDCFFLFQGEGYSFDCRSRSSSSRETSVISSLETFASQYTSLEVDKAQLQKEDKSSSSKLEGAIKMAAEARQEVDSLKEELEGLKKRLKDEEASRITAEARVIEKDDLLRQSSLALLKAADIPVEALDKIPSNSPANALSMTLASHHLVEDLLQKGKGAMARMHFMIFPKIDQNKTLGQLIDAFAVNTKEVIKVFKRTSRTYGALLAFQLMMGHGFKENIEEMSKELPKEQDGRFVDLSGFKTSALKCARQLLELVLARKSSIGPSLSNQTQAP</sequence>
<dbReference type="EMBL" id="JAUUTY010000007">
    <property type="protein sequence ID" value="KAK1608005.1"/>
    <property type="molecule type" value="Genomic_DNA"/>
</dbReference>
<dbReference type="AlphaFoldDB" id="A0AAD8QTB5"/>
<feature type="compositionally biased region" description="Acidic residues" evidence="2">
    <location>
        <begin position="31"/>
        <end position="45"/>
    </location>
</feature>
<evidence type="ECO:0000256" key="2">
    <source>
        <dbReference type="SAM" id="MobiDB-lite"/>
    </source>
</evidence>
<protein>
    <recommendedName>
        <fullName evidence="5">FRIGIDA-like protein</fullName>
    </recommendedName>
</protein>
<dbReference type="Proteomes" id="UP001231189">
    <property type="component" value="Unassembled WGS sequence"/>
</dbReference>
<organism evidence="3 4">
    <name type="scientific">Lolium multiflorum</name>
    <name type="common">Italian ryegrass</name>
    <name type="synonym">Lolium perenne subsp. multiflorum</name>
    <dbReference type="NCBI Taxonomy" id="4521"/>
    <lineage>
        <taxon>Eukaryota</taxon>
        <taxon>Viridiplantae</taxon>
        <taxon>Streptophyta</taxon>
        <taxon>Embryophyta</taxon>
        <taxon>Tracheophyta</taxon>
        <taxon>Spermatophyta</taxon>
        <taxon>Magnoliopsida</taxon>
        <taxon>Liliopsida</taxon>
        <taxon>Poales</taxon>
        <taxon>Poaceae</taxon>
        <taxon>BOP clade</taxon>
        <taxon>Pooideae</taxon>
        <taxon>Poodae</taxon>
        <taxon>Poeae</taxon>
        <taxon>Poeae Chloroplast Group 2 (Poeae type)</taxon>
        <taxon>Loliodinae</taxon>
        <taxon>Loliinae</taxon>
        <taxon>Lolium</taxon>
    </lineage>
</organism>